<dbReference type="PANTHER" id="PTHR45786">
    <property type="entry name" value="DNA BINDING PROTEIN-LIKE"/>
    <property type="match status" value="1"/>
</dbReference>
<dbReference type="PANTHER" id="PTHR45786:SF74">
    <property type="entry name" value="ATP-DEPENDENT DNA HELICASE"/>
    <property type="match status" value="1"/>
</dbReference>
<evidence type="ECO:0000313" key="2">
    <source>
        <dbReference type="Proteomes" id="UP000541444"/>
    </source>
</evidence>
<evidence type="ECO:0008006" key="3">
    <source>
        <dbReference type="Google" id="ProtNLM"/>
    </source>
</evidence>
<sequence>MREYNATNAFKSLGVHMDDRVAHGRGPSYFVIHRELHHRISVLVPNKEQEASYAQLYIYNPGTTFNICHKINLHLNSYVLKVIQDTLERCNPFSELYRHAYEVLEDAACDNENFNVQAYLYYSISANHRRYNLPSTDEIAVILP</sequence>
<gene>
    <name evidence="1" type="ORF">GIB67_023068</name>
</gene>
<organism evidence="1 2">
    <name type="scientific">Kingdonia uniflora</name>
    <dbReference type="NCBI Taxonomy" id="39325"/>
    <lineage>
        <taxon>Eukaryota</taxon>
        <taxon>Viridiplantae</taxon>
        <taxon>Streptophyta</taxon>
        <taxon>Embryophyta</taxon>
        <taxon>Tracheophyta</taxon>
        <taxon>Spermatophyta</taxon>
        <taxon>Magnoliopsida</taxon>
        <taxon>Ranunculales</taxon>
        <taxon>Circaeasteraceae</taxon>
        <taxon>Kingdonia</taxon>
    </lineage>
</organism>
<proteinExistence type="predicted"/>
<protein>
    <recommendedName>
        <fullName evidence="3">Helitron helicase-like domain-containing protein</fullName>
    </recommendedName>
</protein>
<dbReference type="EMBL" id="JACGCM010000176">
    <property type="protein sequence ID" value="KAF6175548.1"/>
    <property type="molecule type" value="Genomic_DNA"/>
</dbReference>
<dbReference type="AlphaFoldDB" id="A0A7J7P8P3"/>
<comment type="caution">
    <text evidence="1">The sequence shown here is derived from an EMBL/GenBank/DDBJ whole genome shotgun (WGS) entry which is preliminary data.</text>
</comment>
<accession>A0A7J7P8P3</accession>
<reference evidence="1 2" key="1">
    <citation type="journal article" date="2020" name="IScience">
        <title>Genome Sequencing of the Endangered Kingdonia uniflora (Circaeasteraceae, Ranunculales) Reveals Potential Mechanisms of Evolutionary Specialization.</title>
        <authorList>
            <person name="Sun Y."/>
            <person name="Deng T."/>
            <person name="Zhang A."/>
            <person name="Moore M.J."/>
            <person name="Landis J.B."/>
            <person name="Lin N."/>
            <person name="Zhang H."/>
            <person name="Zhang X."/>
            <person name="Huang J."/>
            <person name="Zhang X."/>
            <person name="Sun H."/>
            <person name="Wang H."/>
        </authorList>
    </citation>
    <scope>NUCLEOTIDE SEQUENCE [LARGE SCALE GENOMIC DNA]</scope>
    <source>
        <strain evidence="1">TB1705</strain>
        <tissue evidence="1">Leaf</tissue>
    </source>
</reference>
<evidence type="ECO:0000313" key="1">
    <source>
        <dbReference type="EMBL" id="KAF6175548.1"/>
    </source>
</evidence>
<dbReference type="OrthoDB" id="2272314at2759"/>
<name>A0A7J7P8P3_9MAGN</name>
<dbReference type="Proteomes" id="UP000541444">
    <property type="component" value="Unassembled WGS sequence"/>
</dbReference>
<keyword evidence="2" id="KW-1185">Reference proteome</keyword>